<dbReference type="EMBL" id="JACHNX010000022">
    <property type="protein sequence ID" value="MBB4611249.1"/>
    <property type="molecule type" value="Genomic_DNA"/>
</dbReference>
<keyword evidence="3" id="KW-1185">Reference proteome</keyword>
<evidence type="ECO:0000313" key="3">
    <source>
        <dbReference type="Proteomes" id="UP000584663"/>
    </source>
</evidence>
<dbReference type="PROSITE" id="PS51318">
    <property type="entry name" value="TAT"/>
    <property type="match status" value="1"/>
</dbReference>
<dbReference type="EMBL" id="JAFHKU010000107">
    <property type="protein sequence ID" value="MBN3557112.1"/>
    <property type="molecule type" value="Genomic_DNA"/>
</dbReference>
<dbReference type="PANTHER" id="PTHR31694:SF26">
    <property type="entry name" value="OS05G0151100 PROTEIN"/>
    <property type="match status" value="1"/>
</dbReference>
<gene>
    <name evidence="1" type="ORF">GGQ89_003495</name>
    <name evidence="2" type="ORF">JYA60_02560</name>
</gene>
<name>A0AA41DDV6_9SPHN</name>
<reference evidence="1 3" key="1">
    <citation type="submission" date="2020-08" db="EMBL/GenBank/DDBJ databases">
        <title>Genomic Encyclopedia of Type Strains, Phase IV (KMG-IV): sequencing the most valuable type-strain genomes for metagenomic binning, comparative biology and taxonomic classification.</title>
        <authorList>
            <person name="Goeker M."/>
        </authorList>
    </citation>
    <scope>NUCLEOTIDE SEQUENCE [LARGE SCALE GENOMIC DNA]</scope>
    <source>
        <strain evidence="1 3">DSM 14562</strain>
    </source>
</reference>
<reference evidence="2" key="2">
    <citation type="submission" date="2021-01" db="EMBL/GenBank/DDBJ databases">
        <title>Genome Sequencing of Type Strains.</title>
        <authorList>
            <person name="Lemaire J.F."/>
            <person name="Inderbitzin P."/>
            <person name="Collins S.B."/>
            <person name="Wespe N."/>
            <person name="Knight-Connoni V."/>
        </authorList>
    </citation>
    <scope>NUCLEOTIDE SEQUENCE</scope>
    <source>
        <strain evidence="2">DSM 14562</strain>
    </source>
</reference>
<dbReference type="PANTHER" id="PTHR31694">
    <property type="entry name" value="DESICCATION-LIKE PROTEIN"/>
    <property type="match status" value="1"/>
</dbReference>
<sequence>MAHQDISGFDDTRRRFLQMAGSATAMAGGLSFLSACNDDVVGAEAVATPTPTGTATSTVLPPTYTATDNDRLNFGLQLHYLLAAYLHRALDGGALSASMTGGAGAAGTVSGGRRVAFTDLSLLAMMREVSEATDARIAYLRRTLAGAVTAQPAINIAGGEGSPFQAIAITKRGTPPPAVTSFFDPYASENDFLLGAVALSSVVTQAVYDVTWQLTAALRTGMAAFAAGIAASDAILRNSLFVRADADVRVPAAGQSNLFGRAVAMALGRDQYDGPRAMESDAPGIGGFAGADWVYSKIDIVNYNWIAIRRTPEQALGILYASAASVSSGAFFPAGVNGTIRVSGANTY</sequence>
<dbReference type="RefSeq" id="WP_184106596.1">
    <property type="nucleotide sequence ID" value="NZ_JACHNX010000022.1"/>
</dbReference>
<proteinExistence type="predicted"/>
<dbReference type="InterPro" id="IPR052965">
    <property type="entry name" value="Pigment-catalase-like"/>
</dbReference>
<dbReference type="Pfam" id="PF13668">
    <property type="entry name" value="Ferritin_2"/>
    <property type="match status" value="1"/>
</dbReference>
<accession>A0AA41DDV6</accession>
<evidence type="ECO:0000313" key="4">
    <source>
        <dbReference type="Proteomes" id="UP000704529"/>
    </source>
</evidence>
<dbReference type="InterPro" id="IPR006311">
    <property type="entry name" value="TAT_signal"/>
</dbReference>
<dbReference type="Proteomes" id="UP000704529">
    <property type="component" value="Unassembled WGS sequence"/>
</dbReference>
<dbReference type="AlphaFoldDB" id="A0AA41DDV6"/>
<organism evidence="2 4">
    <name type="scientific">Sphingomonas yabuuchiae</name>
    <dbReference type="NCBI Taxonomy" id="172044"/>
    <lineage>
        <taxon>Bacteria</taxon>
        <taxon>Pseudomonadati</taxon>
        <taxon>Pseudomonadota</taxon>
        <taxon>Alphaproteobacteria</taxon>
        <taxon>Sphingomonadales</taxon>
        <taxon>Sphingomonadaceae</taxon>
        <taxon>Sphingomonas</taxon>
    </lineage>
</organism>
<evidence type="ECO:0000313" key="1">
    <source>
        <dbReference type="EMBL" id="MBB4611249.1"/>
    </source>
</evidence>
<evidence type="ECO:0000313" key="2">
    <source>
        <dbReference type="EMBL" id="MBN3557112.1"/>
    </source>
</evidence>
<dbReference type="Proteomes" id="UP000584663">
    <property type="component" value="Unassembled WGS sequence"/>
</dbReference>
<protein>
    <submittedName>
        <fullName evidence="2">Ferritin-like domain-containing protein</fullName>
    </submittedName>
</protein>
<comment type="caution">
    <text evidence="2">The sequence shown here is derived from an EMBL/GenBank/DDBJ whole genome shotgun (WGS) entry which is preliminary data.</text>
</comment>